<gene>
    <name evidence="2" type="ORF">EVJ48_04900</name>
</gene>
<accession>A0A520XDJ7</accession>
<dbReference type="InterPro" id="IPR011990">
    <property type="entry name" value="TPR-like_helical_dom_sf"/>
</dbReference>
<protein>
    <recommendedName>
        <fullName evidence="4">Tetratricopeptide repeat protein</fullName>
    </recommendedName>
</protein>
<dbReference type="Gene3D" id="1.25.40.10">
    <property type="entry name" value="Tetratricopeptide repeat domain"/>
    <property type="match status" value="1"/>
</dbReference>
<name>A0A520XDJ7_9DELT</name>
<evidence type="ECO:0000256" key="1">
    <source>
        <dbReference type="SAM" id="Phobius"/>
    </source>
</evidence>
<evidence type="ECO:0000313" key="2">
    <source>
        <dbReference type="EMBL" id="RZV39270.1"/>
    </source>
</evidence>
<feature type="transmembrane region" description="Helical" evidence="1">
    <location>
        <begin position="65"/>
        <end position="90"/>
    </location>
</feature>
<dbReference type="Proteomes" id="UP000322454">
    <property type="component" value="Unassembled WGS sequence"/>
</dbReference>
<evidence type="ECO:0000313" key="3">
    <source>
        <dbReference type="Proteomes" id="UP000322454"/>
    </source>
</evidence>
<sequence length="331" mass="39470">MIRIFFIFLSLACEILAIISIIYCHGYFYSIYFFIFLHAFSAISLAYVSYISLPIRRYKKNYQTIFIFFFIYFFIPIFEFLCFLIIYLILKRTHSEKSEIFHINPEFEIGHKIISVAGRQYGEGSVVSRLTDTKVPINLQQSSLLYLINKSPDLSYKFVKQSLYNPQDEIRLLAFGLISNIEKDINSKIMELKKYLNDSNNKNNKGEIYLDLANLYWELVYKNISDNEFDDYNLKKSKQYALESIKENYKKFENFFLLGKISLKLNDIEQAQKYFAESLHFDYFKDKTIPYIAGIYFNEKKYSESKKIFENMKSHTLNNKLKNIIDLWKNQ</sequence>
<comment type="caution">
    <text evidence="2">The sequence shown here is derived from an EMBL/GenBank/DDBJ whole genome shotgun (WGS) entry which is preliminary data.</text>
</comment>
<reference evidence="2 3" key="1">
    <citation type="submission" date="2019-01" db="EMBL/GenBank/DDBJ databases">
        <title>Insights into ecological role of a new deltaproteobacterial order Candidatus Sinidesulfobacterales (Sva0485) by metagenomics and metatranscriptomics.</title>
        <authorList>
            <person name="Tan S."/>
            <person name="Liu J."/>
            <person name="Fang Y."/>
            <person name="Hedlund B."/>
            <person name="Lian Z.-H."/>
            <person name="Huang L.-Y."/>
            <person name="Li J.-T."/>
            <person name="Huang L.-N."/>
            <person name="Li W.-J."/>
            <person name="Jiang H.-C."/>
            <person name="Dong H.-L."/>
            <person name="Shu W.-S."/>
        </authorList>
    </citation>
    <scope>NUCLEOTIDE SEQUENCE [LARGE SCALE GENOMIC DNA]</scope>
    <source>
        <strain evidence="2">AP4</strain>
    </source>
</reference>
<evidence type="ECO:0008006" key="4">
    <source>
        <dbReference type="Google" id="ProtNLM"/>
    </source>
</evidence>
<feature type="transmembrane region" description="Helical" evidence="1">
    <location>
        <begin position="27"/>
        <end position="53"/>
    </location>
</feature>
<dbReference type="EMBL" id="SHMQ01000011">
    <property type="protein sequence ID" value="RZV39270.1"/>
    <property type="molecule type" value="Genomic_DNA"/>
</dbReference>
<proteinExistence type="predicted"/>
<keyword evidence="1" id="KW-0812">Transmembrane</keyword>
<dbReference type="SUPFAM" id="SSF48452">
    <property type="entry name" value="TPR-like"/>
    <property type="match status" value="1"/>
</dbReference>
<dbReference type="AlphaFoldDB" id="A0A520XDJ7"/>
<organism evidence="2 3">
    <name type="scientific">Candidatus Acidulodesulfobacterium acidiphilum</name>
    <dbReference type="NCBI Taxonomy" id="2597224"/>
    <lineage>
        <taxon>Bacteria</taxon>
        <taxon>Deltaproteobacteria</taxon>
        <taxon>Candidatus Acidulodesulfobacterales</taxon>
        <taxon>Candidatus Acidulodesulfobacterium</taxon>
    </lineage>
</organism>
<keyword evidence="1" id="KW-1133">Transmembrane helix</keyword>
<keyword evidence="1" id="KW-0472">Membrane</keyword>